<organism evidence="6 7">
    <name type="scientific">Geodia barretti</name>
    <name type="common">Barrett's horny sponge</name>
    <dbReference type="NCBI Taxonomy" id="519541"/>
    <lineage>
        <taxon>Eukaryota</taxon>
        <taxon>Metazoa</taxon>
        <taxon>Porifera</taxon>
        <taxon>Demospongiae</taxon>
        <taxon>Heteroscleromorpha</taxon>
        <taxon>Tetractinellida</taxon>
        <taxon>Astrophorina</taxon>
        <taxon>Geodiidae</taxon>
        <taxon>Geodia</taxon>
    </lineage>
</organism>
<dbReference type="EMBL" id="CASHTH010002455">
    <property type="protein sequence ID" value="CAI8030018.1"/>
    <property type="molecule type" value="Genomic_DNA"/>
</dbReference>
<evidence type="ECO:0000313" key="6">
    <source>
        <dbReference type="EMBL" id="CAI8030018.1"/>
    </source>
</evidence>
<keyword evidence="4" id="KW-0788">Thiol protease</keyword>
<evidence type="ECO:0000256" key="1">
    <source>
        <dbReference type="ARBA" id="ARBA00005234"/>
    </source>
</evidence>
<dbReference type="GO" id="GO:0006508">
    <property type="term" value="P:proteolysis"/>
    <property type="evidence" value="ECO:0007669"/>
    <property type="project" value="UniProtKB-KW"/>
</dbReference>
<dbReference type="PANTHER" id="PTHR12606:SF141">
    <property type="entry name" value="GH15225P-RELATED"/>
    <property type="match status" value="1"/>
</dbReference>
<comment type="similarity">
    <text evidence="1">Belongs to the peptidase C48 family.</text>
</comment>
<dbReference type="Pfam" id="PF02902">
    <property type="entry name" value="Peptidase_C48"/>
    <property type="match status" value="1"/>
</dbReference>
<dbReference type="Proteomes" id="UP001174909">
    <property type="component" value="Unassembled WGS sequence"/>
</dbReference>
<dbReference type="PROSITE" id="PS50600">
    <property type="entry name" value="ULP_PROTEASE"/>
    <property type="match status" value="1"/>
</dbReference>
<sequence length="122" mass="14033">MDLVLYPIHLGTHWCLAAIDNRQQSLTYYDSLGGQGKSCLAKLRDYLLSEYRDKKKAELSLNGWRDVPVNNIPLQKNGSDCGVFTCMYARCLSSNSPFAFSQEDMPQIRRHIICELLEQRLF</sequence>
<dbReference type="PANTHER" id="PTHR12606">
    <property type="entry name" value="SENTRIN/SUMO-SPECIFIC PROTEASE"/>
    <property type="match status" value="1"/>
</dbReference>
<evidence type="ECO:0000256" key="3">
    <source>
        <dbReference type="ARBA" id="ARBA00022801"/>
    </source>
</evidence>
<dbReference type="GO" id="GO:0016929">
    <property type="term" value="F:deSUMOylase activity"/>
    <property type="evidence" value="ECO:0007669"/>
    <property type="project" value="TreeGrafter"/>
</dbReference>
<feature type="domain" description="Ubiquitin-like protease family profile" evidence="5">
    <location>
        <begin position="1"/>
        <end position="92"/>
    </location>
</feature>
<dbReference type="InterPro" id="IPR003653">
    <property type="entry name" value="Peptidase_C48_C"/>
</dbReference>
<keyword evidence="7" id="KW-1185">Reference proteome</keyword>
<dbReference type="GO" id="GO:0016926">
    <property type="term" value="P:protein desumoylation"/>
    <property type="evidence" value="ECO:0007669"/>
    <property type="project" value="TreeGrafter"/>
</dbReference>
<keyword evidence="3" id="KW-0378">Hydrolase</keyword>
<evidence type="ECO:0000256" key="4">
    <source>
        <dbReference type="ARBA" id="ARBA00022807"/>
    </source>
</evidence>
<name>A0AA35SIY1_GEOBA</name>
<gene>
    <name evidence="6" type="ORF">GBAR_LOCUS17018</name>
</gene>
<keyword evidence="2 6" id="KW-0645">Protease</keyword>
<evidence type="ECO:0000259" key="5">
    <source>
        <dbReference type="PROSITE" id="PS50600"/>
    </source>
</evidence>
<dbReference type="GO" id="GO:0005634">
    <property type="term" value="C:nucleus"/>
    <property type="evidence" value="ECO:0007669"/>
    <property type="project" value="TreeGrafter"/>
</dbReference>
<dbReference type="InterPro" id="IPR038765">
    <property type="entry name" value="Papain-like_cys_pep_sf"/>
</dbReference>
<dbReference type="AlphaFoldDB" id="A0AA35SIY1"/>
<evidence type="ECO:0000256" key="2">
    <source>
        <dbReference type="ARBA" id="ARBA00022670"/>
    </source>
</evidence>
<accession>A0AA35SIY1</accession>
<dbReference type="SUPFAM" id="SSF54001">
    <property type="entry name" value="Cysteine proteinases"/>
    <property type="match status" value="1"/>
</dbReference>
<comment type="caution">
    <text evidence="6">The sequence shown here is derived from an EMBL/GenBank/DDBJ whole genome shotgun (WGS) entry which is preliminary data.</text>
</comment>
<proteinExistence type="inferred from homology"/>
<reference evidence="6" key="1">
    <citation type="submission" date="2023-03" db="EMBL/GenBank/DDBJ databases">
        <authorList>
            <person name="Steffen K."/>
            <person name="Cardenas P."/>
        </authorList>
    </citation>
    <scope>NUCLEOTIDE SEQUENCE</scope>
</reference>
<dbReference type="Gene3D" id="3.40.395.10">
    <property type="entry name" value="Adenoviral Proteinase, Chain A"/>
    <property type="match status" value="1"/>
</dbReference>
<evidence type="ECO:0000313" key="7">
    <source>
        <dbReference type="Proteomes" id="UP001174909"/>
    </source>
</evidence>
<protein>
    <submittedName>
        <fullName evidence="6">Sentrin-specific protease 1</fullName>
    </submittedName>
</protein>